<feature type="compositionally biased region" description="Basic residues" evidence="3">
    <location>
        <begin position="10"/>
        <end position="19"/>
    </location>
</feature>
<dbReference type="InterPro" id="IPR050768">
    <property type="entry name" value="UPF0353/GerABKA_families"/>
</dbReference>
<accession>A0A841U3C1</accession>
<proteinExistence type="inferred from homology"/>
<gene>
    <name evidence="5" type="ORF">H7B90_23010</name>
</gene>
<dbReference type="AlphaFoldDB" id="A0A841U3C1"/>
<feature type="region of interest" description="Disordered" evidence="3">
    <location>
        <begin position="10"/>
        <end position="31"/>
    </location>
</feature>
<evidence type="ECO:0000313" key="5">
    <source>
        <dbReference type="EMBL" id="MBB6694269.1"/>
    </source>
</evidence>
<keyword evidence="4" id="KW-0812">Transmembrane</keyword>
<evidence type="ECO:0000256" key="1">
    <source>
        <dbReference type="ARBA" id="ARBA00005278"/>
    </source>
</evidence>
<keyword evidence="2 4" id="KW-0472">Membrane</keyword>
<name>A0A841U3C1_9BACL</name>
<evidence type="ECO:0000256" key="4">
    <source>
        <dbReference type="SAM" id="Phobius"/>
    </source>
</evidence>
<evidence type="ECO:0000313" key="6">
    <source>
        <dbReference type="Proteomes" id="UP000553776"/>
    </source>
</evidence>
<feature type="transmembrane region" description="Helical" evidence="4">
    <location>
        <begin position="305"/>
        <end position="327"/>
    </location>
</feature>
<sequence length="514" mass="56504">MKFPSLFGQRKYRPAKGRKPAATAPLSSGEEASDALEENLGRIRELFGDASDLNVRRLRIRSTGEEAAVVYLEGLTDKNAINNNVLKPLLGETDSEGVLSVTIGRVGWLTKWSDIVPAILKGKSVLFVEGRAEARVLGTEGWPQRSIEDPQLEASLKGAHQGFVETIEQNVALIRRYLPHRQLKFANLTVGRRGDTRVSIVYLADVANPEILKELEDRISQLDVDVIINTGELAELIEDNPYSPFPQLLVTERPDAAVSQIVQGRFVVLVDRSPGVLVAPAPFTSFFQSIDDYSTRWSIATFIRLLRFMAFFVSIGLPAFYIAVTSFNFELIPIKLLLAIGEYRGSVPFSPFVEAIFMELTLEMIREAGVRLPAPVGQTVGIVGGIVIGQAIVQAGLISNLMVIVVAFTAIASFILPNFDMVAAVRLIRFSLMIAAAMFGIFGIMIGMMVLIGHLIALESLGTPFASSFAPIRFSDWKDTFIRAPLWKMGRRPEGSRAVQSDRQGPTRPEGDGR</sequence>
<protein>
    <submittedName>
        <fullName evidence="5">Spore germination protein</fullName>
    </submittedName>
</protein>
<reference evidence="5 6" key="1">
    <citation type="submission" date="2020-08" db="EMBL/GenBank/DDBJ databases">
        <title>Cohnella phylogeny.</title>
        <authorList>
            <person name="Dunlap C."/>
        </authorList>
    </citation>
    <scope>NUCLEOTIDE SEQUENCE [LARGE SCALE GENOMIC DNA]</scope>
    <source>
        <strain evidence="5 6">DSM 25239</strain>
    </source>
</reference>
<keyword evidence="6" id="KW-1185">Reference proteome</keyword>
<keyword evidence="4" id="KW-1133">Transmembrane helix</keyword>
<evidence type="ECO:0000256" key="2">
    <source>
        <dbReference type="ARBA" id="ARBA00023136"/>
    </source>
</evidence>
<dbReference type="RefSeq" id="WP_185138241.1">
    <property type="nucleotide sequence ID" value="NZ_BORM01000016.1"/>
</dbReference>
<dbReference type="EMBL" id="JACJVR010000088">
    <property type="protein sequence ID" value="MBB6694269.1"/>
    <property type="molecule type" value="Genomic_DNA"/>
</dbReference>
<evidence type="ECO:0000256" key="3">
    <source>
        <dbReference type="SAM" id="MobiDB-lite"/>
    </source>
</evidence>
<feature type="transmembrane region" description="Helical" evidence="4">
    <location>
        <begin position="398"/>
        <end position="419"/>
    </location>
</feature>
<feature type="region of interest" description="Disordered" evidence="3">
    <location>
        <begin position="492"/>
        <end position="514"/>
    </location>
</feature>
<feature type="transmembrane region" description="Helical" evidence="4">
    <location>
        <begin position="431"/>
        <end position="457"/>
    </location>
</feature>
<dbReference type="Proteomes" id="UP000553776">
    <property type="component" value="Unassembled WGS sequence"/>
</dbReference>
<dbReference type="PIRSF" id="PIRSF005690">
    <property type="entry name" value="GerBA"/>
    <property type="match status" value="1"/>
</dbReference>
<dbReference type="PANTHER" id="PTHR22550">
    <property type="entry name" value="SPORE GERMINATION PROTEIN"/>
    <property type="match status" value="1"/>
</dbReference>
<comment type="caution">
    <text evidence="5">The sequence shown here is derived from an EMBL/GenBank/DDBJ whole genome shotgun (WGS) entry which is preliminary data.</text>
</comment>
<dbReference type="PANTHER" id="PTHR22550:SF16">
    <property type="entry name" value="SPORE GERMINATION PROTEIN"/>
    <property type="match status" value="1"/>
</dbReference>
<dbReference type="GO" id="GO:0009847">
    <property type="term" value="P:spore germination"/>
    <property type="evidence" value="ECO:0007669"/>
    <property type="project" value="InterPro"/>
</dbReference>
<dbReference type="InterPro" id="IPR004995">
    <property type="entry name" value="Spore_Ger"/>
</dbReference>
<dbReference type="GO" id="GO:0016020">
    <property type="term" value="C:membrane"/>
    <property type="evidence" value="ECO:0007669"/>
    <property type="project" value="InterPro"/>
</dbReference>
<organism evidence="5 6">
    <name type="scientific">Cohnella xylanilytica</name>
    <dbReference type="NCBI Taxonomy" id="557555"/>
    <lineage>
        <taxon>Bacteria</taxon>
        <taxon>Bacillati</taxon>
        <taxon>Bacillota</taxon>
        <taxon>Bacilli</taxon>
        <taxon>Bacillales</taxon>
        <taxon>Paenibacillaceae</taxon>
        <taxon>Cohnella</taxon>
    </lineage>
</organism>
<dbReference type="Pfam" id="PF03323">
    <property type="entry name" value="GerA"/>
    <property type="match status" value="1"/>
</dbReference>
<feature type="transmembrane region" description="Helical" evidence="4">
    <location>
        <begin position="372"/>
        <end position="392"/>
    </location>
</feature>
<comment type="similarity">
    <text evidence="1">Belongs to the GerABKA family.</text>
</comment>